<proteinExistence type="inferred from homology"/>
<dbReference type="SMART" id="SM00729">
    <property type="entry name" value="Elp3"/>
    <property type="match status" value="1"/>
</dbReference>
<dbReference type="EMBL" id="UOGH01000089">
    <property type="protein sequence ID" value="VAX28536.1"/>
    <property type="molecule type" value="Genomic_DNA"/>
</dbReference>
<name>A0A3B1CDF7_9ZZZZ</name>
<dbReference type="AlphaFoldDB" id="A0A3B1CDF7"/>
<gene>
    <name evidence="3" type="ORF">MNBD_NITROSPIRAE02-1136</name>
</gene>
<keyword evidence="3" id="KW-0346">Stress response</keyword>
<feature type="domain" description="Radical SAM core" evidence="2">
    <location>
        <begin position="1"/>
        <end position="191"/>
    </location>
</feature>
<dbReference type="CDD" id="cd01335">
    <property type="entry name" value="Radical_SAM"/>
    <property type="match status" value="1"/>
</dbReference>
<sequence>MKEIGATPFAGKIKTVYIGGGTPSLLEPSEIEAIINKLQEKFHPVHGAEITLEANPGTIDLHKIRALSNTGINRLSIGLQSMNPGELRFLGRIHDENDSRNALKWTGRHFDNFSVDIMYGIPGQDHAGLRDNLKQLLSYNPPHISAYELSIEKNTPLSYMLSEGTITLPSDNDKIAMYELVSDSLTGKDYLHYEISSYSRKGYHCRHNMNYWMRGEYLGFGASAHTLVHETRLRNIQDTTAYIRLMEERGTAVVEEITLTDLDRINEEIFLQLRTDRGINTDRISTSPELIHHLEQEGLILKKNGWIRLTEKGMLLSNRVIVEILYSIEKNTEIPV</sequence>
<dbReference type="PROSITE" id="PS51918">
    <property type="entry name" value="RADICAL_SAM"/>
    <property type="match status" value="1"/>
</dbReference>
<reference evidence="3" key="1">
    <citation type="submission" date="2018-06" db="EMBL/GenBank/DDBJ databases">
        <authorList>
            <person name="Zhirakovskaya E."/>
        </authorList>
    </citation>
    <scope>NUCLEOTIDE SEQUENCE</scope>
</reference>
<dbReference type="GO" id="GO:0005737">
    <property type="term" value="C:cytoplasm"/>
    <property type="evidence" value="ECO:0007669"/>
    <property type="project" value="InterPro"/>
</dbReference>
<protein>
    <submittedName>
        <fullName evidence="3">Hypothetical radical SAM family enzyme in heat shock gene cluster, similarity with CPO of BS HemN-type</fullName>
    </submittedName>
</protein>
<dbReference type="InterPro" id="IPR004559">
    <property type="entry name" value="HemW-like"/>
</dbReference>
<dbReference type="InterPro" id="IPR007197">
    <property type="entry name" value="rSAM"/>
</dbReference>
<dbReference type="InterPro" id="IPR058240">
    <property type="entry name" value="rSAM_sf"/>
</dbReference>
<dbReference type="GO" id="GO:0006779">
    <property type="term" value="P:porphyrin-containing compound biosynthetic process"/>
    <property type="evidence" value="ECO:0007669"/>
    <property type="project" value="InterPro"/>
</dbReference>
<dbReference type="PANTHER" id="PTHR13932">
    <property type="entry name" value="COPROPORPHYRINIGEN III OXIDASE"/>
    <property type="match status" value="1"/>
</dbReference>
<dbReference type="SUPFAM" id="SSF102114">
    <property type="entry name" value="Radical SAM enzymes"/>
    <property type="match status" value="1"/>
</dbReference>
<comment type="similarity">
    <text evidence="1">Belongs to the anaerobic coproporphyrinogen-III oxidase family. HemW subfamily.</text>
</comment>
<evidence type="ECO:0000256" key="1">
    <source>
        <dbReference type="ARBA" id="ARBA00006100"/>
    </source>
</evidence>
<dbReference type="GO" id="GO:0051539">
    <property type="term" value="F:4 iron, 4 sulfur cluster binding"/>
    <property type="evidence" value="ECO:0007669"/>
    <property type="project" value="InterPro"/>
</dbReference>
<organism evidence="3">
    <name type="scientific">hydrothermal vent metagenome</name>
    <dbReference type="NCBI Taxonomy" id="652676"/>
    <lineage>
        <taxon>unclassified sequences</taxon>
        <taxon>metagenomes</taxon>
        <taxon>ecological metagenomes</taxon>
    </lineage>
</organism>
<dbReference type="InterPro" id="IPR006638">
    <property type="entry name" value="Elp3/MiaA/NifB-like_rSAM"/>
</dbReference>
<evidence type="ECO:0000313" key="3">
    <source>
        <dbReference type="EMBL" id="VAX28536.1"/>
    </source>
</evidence>
<dbReference type="NCBIfam" id="TIGR00539">
    <property type="entry name" value="hemN_rel"/>
    <property type="match status" value="1"/>
</dbReference>
<dbReference type="Gene3D" id="3.30.750.200">
    <property type="match status" value="1"/>
</dbReference>
<dbReference type="InterPro" id="IPR010723">
    <property type="entry name" value="HemN_C"/>
</dbReference>
<dbReference type="InterPro" id="IPR034505">
    <property type="entry name" value="Coproporphyrinogen-III_oxidase"/>
</dbReference>
<dbReference type="Pfam" id="PF04055">
    <property type="entry name" value="Radical_SAM"/>
    <property type="match status" value="1"/>
</dbReference>
<dbReference type="PANTHER" id="PTHR13932:SF5">
    <property type="entry name" value="RADICAL S-ADENOSYL METHIONINE DOMAIN-CONTAINING PROTEIN 1, MITOCHONDRIAL"/>
    <property type="match status" value="1"/>
</dbReference>
<dbReference type="Pfam" id="PF06969">
    <property type="entry name" value="HemN_C"/>
    <property type="match status" value="1"/>
</dbReference>
<dbReference type="GO" id="GO:0004109">
    <property type="term" value="F:coproporphyrinogen oxidase activity"/>
    <property type="evidence" value="ECO:0007669"/>
    <property type="project" value="InterPro"/>
</dbReference>
<accession>A0A3B1CDF7</accession>
<evidence type="ECO:0000259" key="2">
    <source>
        <dbReference type="PROSITE" id="PS51918"/>
    </source>
</evidence>